<feature type="chain" id="PRO_5044541683" evidence="1">
    <location>
        <begin position="22"/>
        <end position="110"/>
    </location>
</feature>
<dbReference type="PROSITE" id="PS51257">
    <property type="entry name" value="PROKAR_LIPOPROTEIN"/>
    <property type="match status" value="1"/>
</dbReference>
<name>A0A0C9RCM7_9HYME</name>
<dbReference type="GeneID" id="105267878"/>
<dbReference type="AlphaFoldDB" id="A0A0C9RCM7"/>
<gene>
    <name evidence="2" type="primary">iml1</name>
    <name evidence="4" type="synonym">LOC105267878</name>
    <name evidence="2" type="ORF">g.9337</name>
</gene>
<dbReference type="Proteomes" id="UP000694866">
    <property type="component" value="Unplaced"/>
</dbReference>
<feature type="signal peptide" evidence="1">
    <location>
        <begin position="1"/>
        <end position="21"/>
    </location>
</feature>
<evidence type="ECO:0000256" key="1">
    <source>
        <dbReference type="SAM" id="SignalP"/>
    </source>
</evidence>
<reference evidence="4" key="2">
    <citation type="submission" date="2025-04" db="UniProtKB">
        <authorList>
            <consortium name="RefSeq"/>
        </authorList>
    </citation>
    <scope>IDENTIFICATION</scope>
    <source>
        <strain evidence="4">USDA-PBARC FA_bdor</strain>
        <tissue evidence="4">Whole organism</tissue>
    </source>
</reference>
<keyword evidence="1" id="KW-0732">Signal</keyword>
<organism evidence="2">
    <name type="scientific">Fopius arisanus</name>
    <dbReference type="NCBI Taxonomy" id="64838"/>
    <lineage>
        <taxon>Eukaryota</taxon>
        <taxon>Metazoa</taxon>
        <taxon>Ecdysozoa</taxon>
        <taxon>Arthropoda</taxon>
        <taxon>Hexapoda</taxon>
        <taxon>Insecta</taxon>
        <taxon>Pterygota</taxon>
        <taxon>Neoptera</taxon>
        <taxon>Endopterygota</taxon>
        <taxon>Hymenoptera</taxon>
        <taxon>Apocrita</taxon>
        <taxon>Ichneumonoidea</taxon>
        <taxon>Braconidae</taxon>
        <taxon>Opiinae</taxon>
        <taxon>Fopius</taxon>
    </lineage>
</organism>
<proteinExistence type="predicted"/>
<evidence type="ECO:0000313" key="2">
    <source>
        <dbReference type="EMBL" id="JAG74433.1"/>
    </source>
</evidence>
<dbReference type="KEGG" id="fas:105267878"/>
<keyword evidence="3" id="KW-1185">Reference proteome</keyword>
<dbReference type="RefSeq" id="XP_011305318.1">
    <property type="nucleotide sequence ID" value="XM_011307016.1"/>
</dbReference>
<accession>A0A9R1U2N5</accession>
<accession>A0A0C9RCM7</accession>
<evidence type="ECO:0000313" key="4">
    <source>
        <dbReference type="RefSeq" id="XP_011305318.1"/>
    </source>
</evidence>
<evidence type="ECO:0000313" key="3">
    <source>
        <dbReference type="Proteomes" id="UP000694866"/>
    </source>
</evidence>
<reference evidence="2" key="1">
    <citation type="submission" date="2015-01" db="EMBL/GenBank/DDBJ databases">
        <title>Transcriptome Assembly of Fopius arisanus.</title>
        <authorList>
            <person name="Geib S."/>
        </authorList>
    </citation>
    <scope>NUCLEOTIDE SEQUENCE</scope>
</reference>
<protein>
    <submittedName>
        <fullName evidence="2">Iml1 protein</fullName>
    </submittedName>
</protein>
<dbReference type="EMBL" id="GBYB01004666">
    <property type="protein sequence ID" value="JAG74433.1"/>
    <property type="molecule type" value="Transcribed_RNA"/>
</dbReference>
<sequence>MCGKVFIALMIIAISCDSSLGSSVDCANPAIWCQTEVTAKTCEKEEFCLIMRDQFYGKSQKVDTTTTPAPTTTSASVPLVALPPSSSTWFYVTPAPGRYTGLYPGGIFGK</sequence>